<feature type="region of interest" description="Disordered" evidence="1">
    <location>
        <begin position="194"/>
        <end position="214"/>
    </location>
</feature>
<protein>
    <recommendedName>
        <fullName evidence="2">DUF4340 domain-containing protein</fullName>
    </recommendedName>
</protein>
<evidence type="ECO:0000313" key="3">
    <source>
        <dbReference type="EMBL" id="SMC35472.1"/>
    </source>
</evidence>
<proteinExistence type="predicted"/>
<dbReference type="EMBL" id="FWXY01000001">
    <property type="protein sequence ID" value="SMC35472.1"/>
    <property type="molecule type" value="Genomic_DNA"/>
</dbReference>
<gene>
    <name evidence="3" type="ORF">SAMN02746065_10111</name>
</gene>
<sequence length="326" mass="36142">MKKEYLILALIIAGLCAYLVTHNENRNNYSLPELTSLAGSDITGITIEQKETSIKITKVDEVWGITEKSYPADTETIKNLVKDISTLKITALASEKGDLKRYQLDLGNRIKVTASGTSGEIRAFEVGKTAPSYHHTFVKIKGDDNIYHAAGNFRGSFDTDVNGLRNKKVLFFDESVIERMEITAAGITRTLKAVSPRKTDTETSPEEKNTATEDKKIWQFEKDNSPCDESAVKNILSTLSSLTCDAYTGDDKKMPADENPVCQITFNGENQLSFTLFDKNSNDKYPALSSTSPYPFVLDEYVGKNIQSHVETLLGIGKEEPSTPKE</sequence>
<dbReference type="Proteomes" id="UP000192418">
    <property type="component" value="Unassembled WGS sequence"/>
</dbReference>
<dbReference type="AlphaFoldDB" id="A0A1W1YH71"/>
<dbReference type="Pfam" id="PF14238">
    <property type="entry name" value="DUF4340"/>
    <property type="match status" value="1"/>
</dbReference>
<dbReference type="RefSeq" id="WP_084066339.1">
    <property type="nucleotide sequence ID" value="NZ_FWXY01000001.1"/>
</dbReference>
<dbReference type="OrthoDB" id="5415078at2"/>
<dbReference type="STRING" id="1121400.SAMN02746065_10111"/>
<reference evidence="3 4" key="1">
    <citation type="submission" date="2017-04" db="EMBL/GenBank/DDBJ databases">
        <authorList>
            <person name="Afonso C.L."/>
            <person name="Miller P.J."/>
            <person name="Scott M.A."/>
            <person name="Spackman E."/>
            <person name="Goraichik I."/>
            <person name="Dimitrov K.M."/>
            <person name="Suarez D.L."/>
            <person name="Swayne D.E."/>
        </authorList>
    </citation>
    <scope>NUCLEOTIDE SEQUENCE [LARGE SCALE GENOMIC DNA]</scope>
    <source>
        <strain evidence="3 4">DSM 3385</strain>
    </source>
</reference>
<evidence type="ECO:0000256" key="1">
    <source>
        <dbReference type="SAM" id="MobiDB-lite"/>
    </source>
</evidence>
<feature type="domain" description="DUF4340" evidence="2">
    <location>
        <begin position="63"/>
        <end position="253"/>
    </location>
</feature>
<accession>A0A1W1YH71</accession>
<name>A0A1W1YH71_9BACT</name>
<organism evidence="3 4">
    <name type="scientific">Desulfocicer vacuolatum DSM 3385</name>
    <dbReference type="NCBI Taxonomy" id="1121400"/>
    <lineage>
        <taxon>Bacteria</taxon>
        <taxon>Pseudomonadati</taxon>
        <taxon>Thermodesulfobacteriota</taxon>
        <taxon>Desulfobacteria</taxon>
        <taxon>Desulfobacterales</taxon>
        <taxon>Desulfobacteraceae</taxon>
        <taxon>Desulfocicer</taxon>
    </lineage>
</organism>
<dbReference type="InterPro" id="IPR025641">
    <property type="entry name" value="DUF4340"/>
</dbReference>
<feature type="compositionally biased region" description="Basic and acidic residues" evidence="1">
    <location>
        <begin position="197"/>
        <end position="214"/>
    </location>
</feature>
<evidence type="ECO:0000313" key="4">
    <source>
        <dbReference type="Proteomes" id="UP000192418"/>
    </source>
</evidence>
<keyword evidence="4" id="KW-1185">Reference proteome</keyword>
<evidence type="ECO:0000259" key="2">
    <source>
        <dbReference type="Pfam" id="PF14238"/>
    </source>
</evidence>